<dbReference type="Gene3D" id="1.10.12.10">
    <property type="entry name" value="Lyase 2-enoyl-coa Hydratase, Chain A, domain 2"/>
    <property type="match status" value="1"/>
</dbReference>
<name>Q39TH3_GEOMG</name>
<evidence type="ECO:0000256" key="1">
    <source>
        <dbReference type="ARBA" id="ARBA00005254"/>
    </source>
</evidence>
<dbReference type="STRING" id="269799.Gmet_2224"/>
<evidence type="ECO:0000313" key="5">
    <source>
        <dbReference type="Proteomes" id="UP000007073"/>
    </source>
</evidence>
<dbReference type="InterPro" id="IPR018376">
    <property type="entry name" value="Enoyl-CoA_hyd/isom_CS"/>
</dbReference>
<dbReference type="GO" id="GO:0016829">
    <property type="term" value="F:lyase activity"/>
    <property type="evidence" value="ECO:0007669"/>
    <property type="project" value="UniProtKB-KW"/>
</dbReference>
<comment type="similarity">
    <text evidence="1 3">Belongs to the enoyl-CoA hydratase/isomerase family.</text>
</comment>
<sequence>MGFQELLYEKTEGVGVITLNRPDRLNALNRTILLELIQVLQEATTDNEVRVVLITGAGKGFCAGGDLKGHPSFETSDPLVREGYVKESHQAILLLHHMPKPVVAAVNGVAAGAGMNIALSCDIRLASDTAVFTESFIKAGIMTDMGGSYFLPRIVGVGRAIEMILTAEKIDAAEACRIGLVNKVFPDAEFRTAALSYAKELAKGPRQAYKMAKWAIYTGLQLDLEDALKHEELGQALLIGTEDSSNAIKAFIEKRTPVFK</sequence>
<keyword evidence="4" id="KW-0413">Isomerase</keyword>
<dbReference type="CDD" id="cd06558">
    <property type="entry name" value="crotonase-like"/>
    <property type="match status" value="1"/>
</dbReference>
<evidence type="ECO:0000313" key="4">
    <source>
        <dbReference type="EMBL" id="ABB32451.1"/>
    </source>
</evidence>
<accession>Q39TH3</accession>
<dbReference type="InterPro" id="IPR014748">
    <property type="entry name" value="Enoyl-CoA_hydra_C"/>
</dbReference>
<dbReference type="PANTHER" id="PTHR11941:SF133">
    <property type="entry name" value="1,2-EPOXYPHENYLACETYL-COA ISOMERASE"/>
    <property type="match status" value="1"/>
</dbReference>
<dbReference type="PANTHER" id="PTHR11941">
    <property type="entry name" value="ENOYL-COA HYDRATASE-RELATED"/>
    <property type="match status" value="1"/>
</dbReference>
<protein>
    <submittedName>
        <fullName evidence="4">Enoyl-CoA hydratase/isomerase</fullName>
    </submittedName>
</protein>
<dbReference type="HOGENOM" id="CLU_009834_7_2_7"/>
<evidence type="ECO:0000256" key="2">
    <source>
        <dbReference type="ARBA" id="ARBA00023239"/>
    </source>
</evidence>
<dbReference type="GO" id="GO:0016853">
    <property type="term" value="F:isomerase activity"/>
    <property type="evidence" value="ECO:0007669"/>
    <property type="project" value="UniProtKB-KW"/>
</dbReference>
<dbReference type="GO" id="GO:0006635">
    <property type="term" value="P:fatty acid beta-oxidation"/>
    <property type="evidence" value="ECO:0007669"/>
    <property type="project" value="TreeGrafter"/>
</dbReference>
<keyword evidence="2" id="KW-0456">Lyase</keyword>
<dbReference type="SUPFAM" id="SSF52096">
    <property type="entry name" value="ClpP/crotonase"/>
    <property type="match status" value="1"/>
</dbReference>
<keyword evidence="5" id="KW-1185">Reference proteome</keyword>
<dbReference type="PROSITE" id="PS00166">
    <property type="entry name" value="ENOYL_COA_HYDRATASE"/>
    <property type="match status" value="1"/>
</dbReference>
<dbReference type="Gene3D" id="3.90.226.10">
    <property type="entry name" value="2-enoyl-CoA Hydratase, Chain A, domain 1"/>
    <property type="match status" value="1"/>
</dbReference>
<evidence type="ECO:0000256" key="3">
    <source>
        <dbReference type="RuleBase" id="RU003707"/>
    </source>
</evidence>
<organism evidence="4 5">
    <name type="scientific">Geobacter metallireducens (strain ATCC 53774 / DSM 7210 / GS-15)</name>
    <dbReference type="NCBI Taxonomy" id="269799"/>
    <lineage>
        <taxon>Bacteria</taxon>
        <taxon>Pseudomonadati</taxon>
        <taxon>Thermodesulfobacteriota</taxon>
        <taxon>Desulfuromonadia</taxon>
        <taxon>Geobacterales</taxon>
        <taxon>Geobacteraceae</taxon>
        <taxon>Geobacter</taxon>
    </lineage>
</organism>
<gene>
    <name evidence="4" type="ordered locus">Gmet_2224</name>
</gene>
<dbReference type="Proteomes" id="UP000007073">
    <property type="component" value="Chromosome"/>
</dbReference>
<dbReference type="EMBL" id="CP000148">
    <property type="protein sequence ID" value="ABB32451.1"/>
    <property type="molecule type" value="Genomic_DNA"/>
</dbReference>
<dbReference type="Pfam" id="PF00378">
    <property type="entry name" value="ECH_1"/>
    <property type="match status" value="1"/>
</dbReference>
<reference evidence="4 5" key="1">
    <citation type="submission" date="2005-10" db="EMBL/GenBank/DDBJ databases">
        <title>Complete sequence of Geobacter metallireducens GS-15.</title>
        <authorList>
            <consortium name="US DOE Joint Genome Institute"/>
            <person name="Copeland A."/>
            <person name="Lucas S."/>
            <person name="Lapidus A."/>
            <person name="Barry K."/>
            <person name="Detter J.C."/>
            <person name="Glavina T."/>
            <person name="Hammon N."/>
            <person name="Israni S."/>
            <person name="Pitluck S."/>
            <person name="Di Bartolo G."/>
            <person name="Chain P."/>
            <person name="Schmutz J."/>
            <person name="Larimer F."/>
            <person name="Land M."/>
            <person name="Kyrpides N."/>
            <person name="Ivanova N."/>
            <person name="Richardson P."/>
        </authorList>
    </citation>
    <scope>NUCLEOTIDE SEQUENCE [LARGE SCALE GENOMIC DNA]</scope>
    <source>
        <strain evidence="5">ATCC 53774 / DSM 7210 / GS-15</strain>
    </source>
</reference>
<dbReference type="InterPro" id="IPR029045">
    <property type="entry name" value="ClpP/crotonase-like_dom_sf"/>
</dbReference>
<reference evidence="4 5" key="2">
    <citation type="journal article" date="2009" name="BMC Microbiol.">
        <title>The genome sequence of Geobacter metallireducens: features of metabolism, physiology and regulation common and dissimilar to Geobacter sulfurreducens.</title>
        <authorList>
            <person name="Aklujkar M."/>
            <person name="Krushkal J."/>
            <person name="DiBartolo G."/>
            <person name="Lapidus A."/>
            <person name="Land M.L."/>
            <person name="Lovley D.R."/>
        </authorList>
    </citation>
    <scope>NUCLEOTIDE SEQUENCE [LARGE SCALE GENOMIC DNA]</scope>
    <source>
        <strain evidence="5">ATCC 53774 / DSM 7210 / GS-15</strain>
    </source>
</reference>
<dbReference type="AlphaFoldDB" id="Q39TH3"/>
<dbReference type="InterPro" id="IPR001753">
    <property type="entry name" value="Enoyl-CoA_hydra/iso"/>
</dbReference>
<dbReference type="eggNOG" id="COG1024">
    <property type="taxonomic scope" value="Bacteria"/>
</dbReference>
<dbReference type="KEGG" id="gme:Gmet_2224"/>
<proteinExistence type="inferred from homology"/>